<feature type="region of interest" description="Disordered" evidence="1">
    <location>
        <begin position="1"/>
        <end position="28"/>
    </location>
</feature>
<dbReference type="KEGG" id="orn:DV701_10690"/>
<evidence type="ECO:0000256" key="1">
    <source>
        <dbReference type="SAM" id="MobiDB-lite"/>
    </source>
</evidence>
<proteinExistence type="predicted"/>
<organism evidence="3 4">
    <name type="scientific">Ornithinimicrobium avium</name>
    <dbReference type="NCBI Taxonomy" id="2283195"/>
    <lineage>
        <taxon>Bacteria</taxon>
        <taxon>Bacillati</taxon>
        <taxon>Actinomycetota</taxon>
        <taxon>Actinomycetes</taxon>
        <taxon>Micrococcales</taxon>
        <taxon>Ornithinimicrobiaceae</taxon>
        <taxon>Ornithinimicrobium</taxon>
    </lineage>
</organism>
<dbReference type="Pfam" id="PF10006">
    <property type="entry name" value="DUF2249"/>
    <property type="match status" value="1"/>
</dbReference>
<dbReference type="EMBL" id="CP031229">
    <property type="protein sequence ID" value="AXH96529.1"/>
    <property type="molecule type" value="Genomic_DNA"/>
</dbReference>
<accession>A0A345NNC1</accession>
<gene>
    <name evidence="3" type="ORF">DV701_10690</name>
</gene>
<evidence type="ECO:0000313" key="3">
    <source>
        <dbReference type="EMBL" id="AXH96529.1"/>
    </source>
</evidence>
<dbReference type="InterPro" id="IPR018720">
    <property type="entry name" value="DUF2249"/>
</dbReference>
<feature type="domain" description="DUF2249" evidence="2">
    <location>
        <begin position="31"/>
        <end position="99"/>
    </location>
</feature>
<keyword evidence="4" id="KW-1185">Reference proteome</keyword>
<name>A0A345NNC1_9MICO</name>
<protein>
    <submittedName>
        <fullName evidence="3">DUF2249 domain-containing protein</fullName>
    </submittedName>
</protein>
<reference evidence="3 4" key="1">
    <citation type="submission" date="2018-07" db="EMBL/GenBank/DDBJ databases">
        <title>Complete genome sequencing of Ornithinimicrobium sp. AMA3305.</title>
        <authorList>
            <person name="Bae J.-W."/>
        </authorList>
    </citation>
    <scope>NUCLEOTIDE SEQUENCE [LARGE SCALE GENOMIC DNA]</scope>
    <source>
        <strain evidence="3 4">AMA3305</strain>
    </source>
</reference>
<dbReference type="Proteomes" id="UP000253790">
    <property type="component" value="Chromosome"/>
</dbReference>
<dbReference type="AlphaFoldDB" id="A0A345NNC1"/>
<evidence type="ECO:0000259" key="2">
    <source>
        <dbReference type="Pfam" id="PF10006"/>
    </source>
</evidence>
<dbReference type="OrthoDB" id="8451629at2"/>
<feature type="compositionally biased region" description="Polar residues" evidence="1">
    <location>
        <begin position="1"/>
        <end position="17"/>
    </location>
</feature>
<evidence type="ECO:0000313" key="4">
    <source>
        <dbReference type="Proteomes" id="UP000253790"/>
    </source>
</evidence>
<dbReference type="RefSeq" id="WP_114928294.1">
    <property type="nucleotide sequence ID" value="NZ_CP031229.1"/>
</dbReference>
<sequence>MTDATTGHTSLPITEKSSCGCGEHDADIPSLDARQIPHAIRHATIFGALNGLRHGQQMDLVAPHDPLPLLGQIQQLHGEAVTWDYVERGPEAWTLRFTRHA</sequence>